<reference evidence="2" key="1">
    <citation type="journal article" date="2014" name="Int. J. Syst. Evol. Microbiol.">
        <title>Complete genome sequence of Corynebacterium casei LMG S-19264T (=DSM 44701T), isolated from a smear-ripened cheese.</title>
        <authorList>
            <consortium name="US DOE Joint Genome Institute (JGI-PGF)"/>
            <person name="Walter F."/>
            <person name="Albersmeier A."/>
            <person name="Kalinowski J."/>
            <person name="Ruckert C."/>
        </authorList>
    </citation>
    <scope>NUCLEOTIDE SEQUENCE</scope>
    <source>
        <strain evidence="2">VKM Ac-2007</strain>
    </source>
</reference>
<dbReference type="EMBL" id="BSEV01000011">
    <property type="protein sequence ID" value="GLK11483.1"/>
    <property type="molecule type" value="Genomic_DNA"/>
</dbReference>
<dbReference type="Proteomes" id="UP001143474">
    <property type="component" value="Unassembled WGS sequence"/>
</dbReference>
<reference evidence="2" key="2">
    <citation type="submission" date="2023-01" db="EMBL/GenBank/DDBJ databases">
        <authorList>
            <person name="Sun Q."/>
            <person name="Evtushenko L."/>
        </authorList>
    </citation>
    <scope>NUCLEOTIDE SEQUENCE</scope>
    <source>
        <strain evidence="2">VKM Ac-2007</strain>
    </source>
</reference>
<gene>
    <name evidence="2" type="ORF">GCM10017600_48900</name>
</gene>
<dbReference type="InterPro" id="IPR003018">
    <property type="entry name" value="GAF"/>
</dbReference>
<dbReference type="SUPFAM" id="SSF55781">
    <property type="entry name" value="GAF domain-like"/>
    <property type="match status" value="1"/>
</dbReference>
<dbReference type="Pfam" id="PF13185">
    <property type="entry name" value="GAF_2"/>
    <property type="match status" value="1"/>
</dbReference>
<proteinExistence type="predicted"/>
<evidence type="ECO:0000313" key="2">
    <source>
        <dbReference type="EMBL" id="GLK11483.1"/>
    </source>
</evidence>
<keyword evidence="3" id="KW-1185">Reference proteome</keyword>
<dbReference type="SMART" id="SM00065">
    <property type="entry name" value="GAF"/>
    <property type="match status" value="1"/>
</dbReference>
<evidence type="ECO:0000313" key="3">
    <source>
        <dbReference type="Proteomes" id="UP001143474"/>
    </source>
</evidence>
<organism evidence="2 3">
    <name type="scientific">Streptosporangium carneum</name>
    <dbReference type="NCBI Taxonomy" id="47481"/>
    <lineage>
        <taxon>Bacteria</taxon>
        <taxon>Bacillati</taxon>
        <taxon>Actinomycetota</taxon>
        <taxon>Actinomycetes</taxon>
        <taxon>Streptosporangiales</taxon>
        <taxon>Streptosporangiaceae</taxon>
        <taxon>Streptosporangium</taxon>
    </lineage>
</organism>
<sequence>MGMGEGFERGLVDRTLGALADVLGTDGATLTLFDDRDRPRAVAGSDDDGRRLELAQERTGSGPAVETLAHGADMAVDDLHAARPLGFPGLAAQVSEIHAVLSVPLRADDRLIGTLSFYDRTSHEWQPAKVRAGERLGELMVMVLQVLAHKSSTSGKS</sequence>
<protein>
    <recommendedName>
        <fullName evidence="1">GAF domain-containing protein</fullName>
    </recommendedName>
</protein>
<dbReference type="Gene3D" id="3.30.450.40">
    <property type="match status" value="1"/>
</dbReference>
<evidence type="ECO:0000259" key="1">
    <source>
        <dbReference type="SMART" id="SM00065"/>
    </source>
</evidence>
<accession>A0A9W6I5D0</accession>
<feature type="domain" description="GAF" evidence="1">
    <location>
        <begin position="7"/>
        <end position="154"/>
    </location>
</feature>
<dbReference type="AlphaFoldDB" id="A0A9W6I5D0"/>
<name>A0A9W6I5D0_9ACTN</name>
<dbReference type="InterPro" id="IPR029016">
    <property type="entry name" value="GAF-like_dom_sf"/>
</dbReference>
<comment type="caution">
    <text evidence="2">The sequence shown here is derived from an EMBL/GenBank/DDBJ whole genome shotgun (WGS) entry which is preliminary data.</text>
</comment>